<organism evidence="8 10">
    <name type="scientific">Pseudoalteromonas citrea</name>
    <dbReference type="NCBI Taxonomy" id="43655"/>
    <lineage>
        <taxon>Bacteria</taxon>
        <taxon>Pseudomonadati</taxon>
        <taxon>Pseudomonadota</taxon>
        <taxon>Gammaproteobacteria</taxon>
        <taxon>Alteromonadales</taxon>
        <taxon>Pseudoalteromonadaceae</taxon>
        <taxon>Pseudoalteromonas</taxon>
    </lineage>
</organism>
<evidence type="ECO:0000256" key="3">
    <source>
        <dbReference type="ARBA" id="ARBA00022630"/>
    </source>
</evidence>
<dbReference type="Proteomes" id="UP000305730">
    <property type="component" value="Unassembled WGS sequence"/>
</dbReference>
<evidence type="ECO:0000256" key="2">
    <source>
        <dbReference type="ARBA" id="ARBA00005466"/>
    </source>
</evidence>
<feature type="domain" description="FAD-binding PCMH-type" evidence="6">
    <location>
        <begin position="95"/>
        <end position="275"/>
    </location>
</feature>
<reference evidence="8" key="3">
    <citation type="submission" date="2019-09" db="EMBL/GenBank/DDBJ databases">
        <title>Co-occurence of chitin degradation, pigmentation and bioactivity in marine Pseudoalteromonas.</title>
        <authorList>
            <person name="Sonnenschein E.C."/>
            <person name="Bech P.K."/>
        </authorList>
    </citation>
    <scope>NUCLEOTIDE SEQUENCE</scope>
    <source>
        <strain evidence="8">S2231</strain>
        <strain evidence="9">S2233</strain>
    </source>
</reference>
<reference evidence="10" key="2">
    <citation type="submission" date="2019-06" db="EMBL/GenBank/DDBJ databases">
        <title>Co-occurence of chitin degradation, pigmentation and bioactivity in marine Pseudoalteromonas.</title>
        <authorList>
            <person name="Sonnenschein E.C."/>
            <person name="Bech P.K."/>
        </authorList>
    </citation>
    <scope>NUCLEOTIDE SEQUENCE [LARGE SCALE GENOMIC DNA]</scope>
    <source>
        <strain evidence="10">S2231</strain>
        <strain evidence="7">S2233</strain>
    </source>
</reference>
<dbReference type="Gene3D" id="3.30.465.10">
    <property type="match status" value="1"/>
</dbReference>
<dbReference type="InterPro" id="IPR050416">
    <property type="entry name" value="FAD-linked_Oxidoreductase"/>
</dbReference>
<evidence type="ECO:0000313" key="10">
    <source>
        <dbReference type="Proteomes" id="UP000307706"/>
    </source>
</evidence>
<evidence type="ECO:0000256" key="5">
    <source>
        <dbReference type="ARBA" id="ARBA00023002"/>
    </source>
</evidence>
<dbReference type="OrthoDB" id="9775082at2"/>
<dbReference type="Proteomes" id="UP000307706">
    <property type="component" value="Unassembled WGS sequence"/>
</dbReference>
<dbReference type="InterPro" id="IPR016166">
    <property type="entry name" value="FAD-bd_PCMH"/>
</dbReference>
<dbReference type="Gene3D" id="3.40.462.20">
    <property type="match status" value="1"/>
</dbReference>
<dbReference type="EMBL" id="PNCK01000022">
    <property type="protein sequence ID" value="TMP44379.1"/>
    <property type="molecule type" value="Genomic_DNA"/>
</dbReference>
<dbReference type="SUPFAM" id="SSF56176">
    <property type="entry name" value="FAD-binding/transporter-associated domain-like"/>
    <property type="match status" value="1"/>
</dbReference>
<name>A0A5S3XTT1_9GAMM</name>
<reference evidence="8 10" key="1">
    <citation type="submission" date="2017-12" db="EMBL/GenBank/DDBJ databases">
        <authorList>
            <person name="Paulsen S."/>
            <person name="Gram L.K."/>
        </authorList>
    </citation>
    <scope>NUCLEOTIDE SEQUENCE [LARGE SCALE GENOMIC DNA]</scope>
    <source>
        <strain evidence="8 10">S2231</strain>
        <strain evidence="7">S2233</strain>
    </source>
</reference>
<comment type="caution">
    <text evidence="8">The sequence shown here is derived from an EMBL/GenBank/DDBJ whole genome shotgun (WGS) entry which is preliminary data.</text>
</comment>
<evidence type="ECO:0000313" key="7">
    <source>
        <dbReference type="EMBL" id="TMP44379.1"/>
    </source>
</evidence>
<gene>
    <name evidence="8" type="ORF">CWB96_05910</name>
    <name evidence="7" type="ORF">CWB97_06755</name>
</gene>
<dbReference type="InterPro" id="IPR006094">
    <property type="entry name" value="Oxid_FAD_bind_N"/>
</dbReference>
<dbReference type="AlphaFoldDB" id="A0A5S3XTT1"/>
<keyword evidence="4" id="KW-0274">FAD</keyword>
<proteinExistence type="inferred from homology"/>
<dbReference type="PANTHER" id="PTHR42973:SF39">
    <property type="entry name" value="FAD-BINDING PCMH-TYPE DOMAIN-CONTAINING PROTEIN"/>
    <property type="match status" value="1"/>
</dbReference>
<dbReference type="EMBL" id="PNCL01000022">
    <property type="protein sequence ID" value="TMP60726.1"/>
    <property type="molecule type" value="Genomic_DNA"/>
</dbReference>
<dbReference type="GO" id="GO:0016491">
    <property type="term" value="F:oxidoreductase activity"/>
    <property type="evidence" value="ECO:0007669"/>
    <property type="project" value="UniProtKB-KW"/>
</dbReference>
<evidence type="ECO:0000256" key="1">
    <source>
        <dbReference type="ARBA" id="ARBA00001974"/>
    </source>
</evidence>
<evidence type="ECO:0000256" key="4">
    <source>
        <dbReference type="ARBA" id="ARBA00022827"/>
    </source>
</evidence>
<dbReference type="PROSITE" id="PS51387">
    <property type="entry name" value="FAD_PCMH"/>
    <property type="match status" value="1"/>
</dbReference>
<evidence type="ECO:0000313" key="9">
    <source>
        <dbReference type="Proteomes" id="UP000305730"/>
    </source>
</evidence>
<dbReference type="GO" id="GO:0071949">
    <property type="term" value="F:FAD binding"/>
    <property type="evidence" value="ECO:0007669"/>
    <property type="project" value="InterPro"/>
</dbReference>
<comment type="cofactor">
    <cofactor evidence="1">
        <name>FAD</name>
        <dbReference type="ChEBI" id="CHEBI:57692"/>
    </cofactor>
</comment>
<dbReference type="InterPro" id="IPR016169">
    <property type="entry name" value="FAD-bd_PCMH_sub2"/>
</dbReference>
<dbReference type="Pfam" id="PF08031">
    <property type="entry name" value="BBE"/>
    <property type="match status" value="1"/>
</dbReference>
<keyword evidence="9" id="KW-1185">Reference proteome</keyword>
<keyword evidence="5" id="KW-0560">Oxidoreductase</keyword>
<protein>
    <recommendedName>
        <fullName evidence="6">FAD-binding PCMH-type domain-containing protein</fullName>
    </recommendedName>
</protein>
<dbReference type="PANTHER" id="PTHR42973">
    <property type="entry name" value="BINDING OXIDOREDUCTASE, PUTATIVE (AFU_ORTHOLOGUE AFUA_1G17690)-RELATED"/>
    <property type="match status" value="1"/>
</dbReference>
<dbReference type="InterPro" id="IPR036318">
    <property type="entry name" value="FAD-bd_PCMH-like_sf"/>
</dbReference>
<dbReference type="InterPro" id="IPR012951">
    <property type="entry name" value="BBE"/>
</dbReference>
<sequence length="567" mass="62401">MCHFLSKMTLFLNFDHIFYLFIKQQGKIMTNKNTLNARRAFLKSSLGAGALISTAPLGLAFASSSTQEEVEGYTPSYVLPNDPRYTAFLTGSNYRFTSAPDWVSVCSSAHEVYIAARKAVSDNKRITVRAGGHCYEGFVDNDQGNIIDLGNMDKVYKQGAHYIVEAGARLGNTYETLLKEWGVTLPGGSCFNVAAGGHISGGGFGALSRKYGLTVDYLVGVEIITFAEYGGQANYPRSYFLGESKQADDIVWAHQGGGGGNMGIVTKYFFKDLPPVPAMMSIQQLSVPWSVLDHASFTSLLQRYSQFFVDNNNISSQYNGLHASLTLNNKTGPSSTLDLTVTYAGDTPALIDDFINAVFDAPQLEAAEISFSPQREAGPSLVPSSIERPQPLGSYLTLPWWVATTIGGGGAGGARAKYKSAYMNDVFPVAQINTLWELLTSDAFINPAAAVQISSYGGRINAVGKNDTAVSHRQSSLKLQYQAYWFSPFQDAYNIQWMQQFYTKMYGPNGPESDGVMDGCYVNYPDVDLPNWQTLYYKDNYPRLQRIKTQLDPHNRLYHAQSIELLS</sequence>
<keyword evidence="3" id="KW-0285">Flavoprotein</keyword>
<evidence type="ECO:0000259" key="6">
    <source>
        <dbReference type="PROSITE" id="PS51387"/>
    </source>
</evidence>
<accession>A0A5S3XTT1</accession>
<dbReference type="Pfam" id="PF01565">
    <property type="entry name" value="FAD_binding_4"/>
    <property type="match status" value="1"/>
</dbReference>
<comment type="similarity">
    <text evidence="2">Belongs to the oxygen-dependent FAD-linked oxidoreductase family.</text>
</comment>
<evidence type="ECO:0000313" key="8">
    <source>
        <dbReference type="EMBL" id="TMP60726.1"/>
    </source>
</evidence>